<accession>A0ACB9PH80</accession>
<protein>
    <submittedName>
        <fullName evidence="1">Uncharacterized protein</fullName>
    </submittedName>
</protein>
<name>A0ACB9PH80_BAUVA</name>
<evidence type="ECO:0000313" key="2">
    <source>
        <dbReference type="Proteomes" id="UP000828941"/>
    </source>
</evidence>
<organism evidence="1 2">
    <name type="scientific">Bauhinia variegata</name>
    <name type="common">Purple orchid tree</name>
    <name type="synonym">Phanera variegata</name>
    <dbReference type="NCBI Taxonomy" id="167791"/>
    <lineage>
        <taxon>Eukaryota</taxon>
        <taxon>Viridiplantae</taxon>
        <taxon>Streptophyta</taxon>
        <taxon>Embryophyta</taxon>
        <taxon>Tracheophyta</taxon>
        <taxon>Spermatophyta</taxon>
        <taxon>Magnoliopsida</taxon>
        <taxon>eudicotyledons</taxon>
        <taxon>Gunneridae</taxon>
        <taxon>Pentapetalae</taxon>
        <taxon>rosids</taxon>
        <taxon>fabids</taxon>
        <taxon>Fabales</taxon>
        <taxon>Fabaceae</taxon>
        <taxon>Cercidoideae</taxon>
        <taxon>Cercideae</taxon>
        <taxon>Bauhiniinae</taxon>
        <taxon>Bauhinia</taxon>
    </lineage>
</organism>
<dbReference type="Proteomes" id="UP000828941">
    <property type="component" value="Chromosome 4"/>
</dbReference>
<dbReference type="EMBL" id="CM039429">
    <property type="protein sequence ID" value="KAI4347823.1"/>
    <property type="molecule type" value="Genomic_DNA"/>
</dbReference>
<reference evidence="1 2" key="1">
    <citation type="journal article" date="2022" name="DNA Res.">
        <title>Chromosomal-level genome assembly of the orchid tree Bauhinia variegata (Leguminosae; Cercidoideae) supports the allotetraploid origin hypothesis of Bauhinia.</title>
        <authorList>
            <person name="Zhong Y."/>
            <person name="Chen Y."/>
            <person name="Zheng D."/>
            <person name="Pang J."/>
            <person name="Liu Y."/>
            <person name="Luo S."/>
            <person name="Meng S."/>
            <person name="Qian L."/>
            <person name="Wei D."/>
            <person name="Dai S."/>
            <person name="Zhou R."/>
        </authorList>
    </citation>
    <scope>NUCLEOTIDE SEQUENCE [LARGE SCALE GENOMIC DNA]</scope>
    <source>
        <strain evidence="1">BV-YZ2020</strain>
    </source>
</reference>
<evidence type="ECO:0000313" key="1">
    <source>
        <dbReference type="EMBL" id="KAI4347823.1"/>
    </source>
</evidence>
<sequence>MEMDVENDPNQHLELLQVSVMGKGLAKAKNFKNMFLGMGLDEEGVEEIVVAIMQIMKNQNIYCCAINTPLDKLASYHILLGRSWMHSHICIPSTLHQCVNSYYRGRDVEIPTTRALFDETKLSIEKKEKNDKGKKPVAEGASEEMAI</sequence>
<proteinExistence type="predicted"/>
<keyword evidence="2" id="KW-1185">Reference proteome</keyword>
<comment type="caution">
    <text evidence="1">The sequence shown here is derived from an EMBL/GenBank/DDBJ whole genome shotgun (WGS) entry which is preliminary data.</text>
</comment>
<gene>
    <name evidence="1" type="ORF">L6164_008602</name>
</gene>